<dbReference type="Proteomes" id="UP000076962">
    <property type="component" value="Unassembled WGS sequence"/>
</dbReference>
<comment type="caution">
    <text evidence="1">The sequence shown here is derived from an EMBL/GenBank/DDBJ whole genome shotgun (WGS) entry which is preliminary data.</text>
</comment>
<proteinExistence type="predicted"/>
<gene>
    <name evidence="1" type="ORF">THIOM_005569</name>
</gene>
<dbReference type="EMBL" id="LUTY01003071">
    <property type="protein sequence ID" value="OAD18827.1"/>
    <property type="molecule type" value="Genomic_DNA"/>
</dbReference>
<organism evidence="1 2">
    <name type="scientific">Candidatus Thiomargarita nelsonii</name>
    <dbReference type="NCBI Taxonomy" id="1003181"/>
    <lineage>
        <taxon>Bacteria</taxon>
        <taxon>Pseudomonadati</taxon>
        <taxon>Pseudomonadota</taxon>
        <taxon>Gammaproteobacteria</taxon>
        <taxon>Thiotrichales</taxon>
        <taxon>Thiotrichaceae</taxon>
        <taxon>Thiomargarita</taxon>
    </lineage>
</organism>
<name>A0A176RSY0_9GAMM</name>
<evidence type="ECO:0000313" key="2">
    <source>
        <dbReference type="Proteomes" id="UP000076962"/>
    </source>
</evidence>
<sequence>MLIREHFPPTRYAIVIPTLVFQFKGVQDLSWTGELLKTVEYSRREKSYFLKRSNEVKNRIFGAWLEYFLKKSKCAEVAQSLIL</sequence>
<accession>A0A176RSY0</accession>
<dbReference type="AlphaFoldDB" id="A0A176RSY0"/>
<keyword evidence="2" id="KW-1185">Reference proteome</keyword>
<evidence type="ECO:0000313" key="1">
    <source>
        <dbReference type="EMBL" id="OAD18827.1"/>
    </source>
</evidence>
<reference evidence="1 2" key="1">
    <citation type="submission" date="2016-05" db="EMBL/GenBank/DDBJ databases">
        <title>Single-cell genome of chain-forming Candidatus Thiomargarita nelsonii and comparison to other large sulfur-oxidizing bacteria.</title>
        <authorList>
            <person name="Winkel M."/>
            <person name="Salman V."/>
            <person name="Woyke T."/>
            <person name="Schulz-Vogt H."/>
            <person name="Richter M."/>
            <person name="Flood B."/>
            <person name="Bailey J."/>
            <person name="Amann R."/>
            <person name="Mussmann M."/>
        </authorList>
    </citation>
    <scope>NUCLEOTIDE SEQUENCE [LARGE SCALE GENOMIC DNA]</scope>
    <source>
        <strain evidence="1 2">THI036</strain>
    </source>
</reference>
<protein>
    <submittedName>
        <fullName evidence="1">Uncharacterized protein</fullName>
    </submittedName>
</protein>